<gene>
    <name evidence="3" type="ORF">DID88_008051</name>
</gene>
<keyword evidence="4" id="KW-1185">Reference proteome</keyword>
<dbReference type="Pfam" id="PF00106">
    <property type="entry name" value="adh_short"/>
    <property type="match status" value="1"/>
</dbReference>
<comment type="similarity">
    <text evidence="1">Belongs to the short-chain dehydrogenases/reductases (SDR) family.</text>
</comment>
<sequence length="259" mass="27985">MTSLKPRNIIIIGAGPLMSRSLSLYLASHKWQIILISRNHPSLLSYAAEINTFHPEAPEVLVHTGDASIPSSLTEALNWAAEQVGGKVDVVCYNAAHVAPSPLLELQPETMVQDFNITATGTLVAGQWFMNHANTSHLDEGEHPLFLVPGGMLDRYPDPNISALCATKSASQCLVKMFQMVMKEKGILVGAPIVGGEVVREGRMSPGPIVDGAFRPFFEAREKYHNGKGVEWLLEKIWLPEGGYGSTRTGGIIGDGSGK</sequence>
<organism evidence="3 4">
    <name type="scientific">Monilinia fructigena</name>
    <dbReference type="NCBI Taxonomy" id="38457"/>
    <lineage>
        <taxon>Eukaryota</taxon>
        <taxon>Fungi</taxon>
        <taxon>Dikarya</taxon>
        <taxon>Ascomycota</taxon>
        <taxon>Pezizomycotina</taxon>
        <taxon>Leotiomycetes</taxon>
        <taxon>Helotiales</taxon>
        <taxon>Sclerotiniaceae</taxon>
        <taxon>Monilinia</taxon>
    </lineage>
</organism>
<evidence type="ECO:0000256" key="1">
    <source>
        <dbReference type="ARBA" id="ARBA00006484"/>
    </source>
</evidence>
<dbReference type="PANTHER" id="PTHR43669">
    <property type="entry name" value="5-KETO-D-GLUCONATE 5-REDUCTASE"/>
    <property type="match status" value="1"/>
</dbReference>
<dbReference type="PANTHER" id="PTHR43669:SF3">
    <property type="entry name" value="ALCOHOL DEHYDROGENASE, PUTATIVE (AFU_ORTHOLOGUE AFUA_3G03445)-RELATED"/>
    <property type="match status" value="1"/>
</dbReference>
<dbReference type="OrthoDB" id="5336600at2759"/>
<dbReference type="Gene3D" id="3.40.50.720">
    <property type="entry name" value="NAD(P)-binding Rossmann-like Domain"/>
    <property type="match status" value="1"/>
</dbReference>
<dbReference type="Proteomes" id="UP000249056">
    <property type="component" value="Unassembled WGS sequence"/>
</dbReference>
<dbReference type="SUPFAM" id="SSF51735">
    <property type="entry name" value="NAD(P)-binding Rossmann-fold domains"/>
    <property type="match status" value="1"/>
</dbReference>
<keyword evidence="2" id="KW-0560">Oxidoreductase</keyword>
<accession>A0A395J478</accession>
<name>A0A395J478_9HELO</name>
<dbReference type="GO" id="GO:0016491">
    <property type="term" value="F:oxidoreductase activity"/>
    <property type="evidence" value="ECO:0007669"/>
    <property type="project" value="UniProtKB-KW"/>
</dbReference>
<dbReference type="EMBL" id="QKRW01000004">
    <property type="protein sequence ID" value="RAL67287.1"/>
    <property type="molecule type" value="Genomic_DNA"/>
</dbReference>
<evidence type="ECO:0000256" key="2">
    <source>
        <dbReference type="ARBA" id="ARBA00023002"/>
    </source>
</evidence>
<proteinExistence type="inferred from homology"/>
<protein>
    <recommendedName>
        <fullName evidence="5">Ketoreductase (KR) domain-containing protein</fullName>
    </recommendedName>
</protein>
<reference evidence="3 4" key="1">
    <citation type="submission" date="2018-06" db="EMBL/GenBank/DDBJ databases">
        <title>Genome Sequence of the Brown Rot Fungal Pathogen Monilinia fructigena.</title>
        <authorList>
            <person name="Landi L."/>
            <person name="De Miccolis Angelini R.M."/>
            <person name="Pollastro S."/>
            <person name="Abate D."/>
            <person name="Faretra F."/>
            <person name="Romanazzi G."/>
        </authorList>
    </citation>
    <scope>NUCLEOTIDE SEQUENCE [LARGE SCALE GENOMIC DNA]</scope>
    <source>
        <strain evidence="3 4">Mfrg269</strain>
    </source>
</reference>
<evidence type="ECO:0000313" key="3">
    <source>
        <dbReference type="EMBL" id="RAL67287.1"/>
    </source>
</evidence>
<evidence type="ECO:0008006" key="5">
    <source>
        <dbReference type="Google" id="ProtNLM"/>
    </source>
</evidence>
<evidence type="ECO:0000313" key="4">
    <source>
        <dbReference type="Proteomes" id="UP000249056"/>
    </source>
</evidence>
<dbReference type="AlphaFoldDB" id="A0A395J478"/>
<dbReference type="InterPro" id="IPR036291">
    <property type="entry name" value="NAD(P)-bd_dom_sf"/>
</dbReference>
<dbReference type="InterPro" id="IPR002347">
    <property type="entry name" value="SDR_fam"/>
</dbReference>
<comment type="caution">
    <text evidence="3">The sequence shown here is derived from an EMBL/GenBank/DDBJ whole genome shotgun (WGS) entry which is preliminary data.</text>
</comment>